<evidence type="ECO:0000256" key="4">
    <source>
        <dbReference type="ARBA" id="ARBA00022692"/>
    </source>
</evidence>
<feature type="transmembrane region" description="Helical" evidence="10">
    <location>
        <begin position="211"/>
        <end position="227"/>
    </location>
</feature>
<dbReference type="SMART" id="SM01207">
    <property type="entry name" value="G3P_acyltransf"/>
    <property type="match status" value="1"/>
</dbReference>
<dbReference type="InterPro" id="IPR003811">
    <property type="entry name" value="G3P_acylTferase_PlsY"/>
</dbReference>
<keyword evidence="1 10" id="KW-1003">Cell membrane</keyword>
<comment type="pathway">
    <text evidence="10">Lipid metabolism; phospholipid metabolism.</text>
</comment>
<evidence type="ECO:0000256" key="2">
    <source>
        <dbReference type="ARBA" id="ARBA00022516"/>
    </source>
</evidence>
<evidence type="ECO:0000313" key="11">
    <source>
        <dbReference type="EMBL" id="HDL60263.1"/>
    </source>
</evidence>
<dbReference type="PANTHER" id="PTHR30309">
    <property type="entry name" value="INNER MEMBRANE PROTEIN YGIH"/>
    <property type="match status" value="1"/>
</dbReference>
<evidence type="ECO:0000256" key="9">
    <source>
        <dbReference type="ARBA" id="ARBA00023264"/>
    </source>
</evidence>
<gene>
    <name evidence="10" type="primary">plsY</name>
    <name evidence="11" type="ORF">ENH14_02285</name>
</gene>
<keyword evidence="8 10" id="KW-0594">Phospholipid biosynthesis</keyword>
<keyword evidence="6 10" id="KW-0443">Lipid metabolism</keyword>
<keyword evidence="5 10" id="KW-1133">Transmembrane helix</keyword>
<dbReference type="Pfam" id="PF02660">
    <property type="entry name" value="G3P_acyltransf"/>
    <property type="match status" value="1"/>
</dbReference>
<comment type="caution">
    <text evidence="11">The sequence shown here is derived from an EMBL/GenBank/DDBJ whole genome shotgun (WGS) entry which is preliminary data.</text>
</comment>
<organism evidence="11">
    <name type="scientific">candidate division WOR-3 bacterium</name>
    <dbReference type="NCBI Taxonomy" id="2052148"/>
    <lineage>
        <taxon>Bacteria</taxon>
        <taxon>Bacteria division WOR-3</taxon>
    </lineage>
</organism>
<dbReference type="UniPathway" id="UPA00085"/>
<keyword evidence="9 10" id="KW-1208">Phospholipid metabolism</keyword>
<dbReference type="GO" id="GO:0043772">
    <property type="term" value="F:acyl-phosphate glycerol-3-phosphate acyltransferase activity"/>
    <property type="evidence" value="ECO:0007669"/>
    <property type="project" value="UniProtKB-UniRule"/>
</dbReference>
<proteinExistence type="inferred from homology"/>
<feature type="transmembrane region" description="Helical" evidence="10">
    <location>
        <begin position="6"/>
        <end position="26"/>
    </location>
</feature>
<feature type="transmembrane region" description="Helical" evidence="10">
    <location>
        <begin position="127"/>
        <end position="144"/>
    </location>
</feature>
<evidence type="ECO:0000256" key="7">
    <source>
        <dbReference type="ARBA" id="ARBA00023136"/>
    </source>
</evidence>
<evidence type="ECO:0000256" key="1">
    <source>
        <dbReference type="ARBA" id="ARBA00022475"/>
    </source>
</evidence>
<comment type="subcellular location">
    <subcellularLocation>
        <location evidence="10">Cell membrane</location>
        <topology evidence="10">Multi-pass membrane protein</topology>
    </subcellularLocation>
</comment>
<protein>
    <recommendedName>
        <fullName evidence="10">Glycerol-3-phosphate acyltransferase</fullName>
    </recommendedName>
    <alternativeName>
        <fullName evidence="10">Acyl-PO4 G3P acyltransferase</fullName>
    </alternativeName>
    <alternativeName>
        <fullName evidence="10">Acyl-phosphate--glycerol-3-phosphate acyltransferase</fullName>
    </alternativeName>
    <alternativeName>
        <fullName evidence="10">G3P acyltransferase</fullName>
        <shortName evidence="10">GPAT</shortName>
        <ecNumber evidence="10">2.3.1.275</ecNumber>
    </alternativeName>
    <alternativeName>
        <fullName evidence="10">Lysophosphatidic acid synthase</fullName>
        <shortName evidence="10">LPA synthase</shortName>
    </alternativeName>
</protein>
<keyword evidence="2 10" id="KW-0444">Lipid biosynthesis</keyword>
<dbReference type="AlphaFoldDB" id="A0A7V0Q5U2"/>
<feature type="transmembrane region" description="Helical" evidence="10">
    <location>
        <begin position="174"/>
        <end position="191"/>
    </location>
</feature>
<evidence type="ECO:0000256" key="6">
    <source>
        <dbReference type="ARBA" id="ARBA00023098"/>
    </source>
</evidence>
<feature type="transmembrane region" description="Helical" evidence="10">
    <location>
        <begin position="352"/>
        <end position="370"/>
    </location>
</feature>
<dbReference type="EMBL" id="DRDR01000095">
    <property type="protein sequence ID" value="HDL60263.1"/>
    <property type="molecule type" value="Genomic_DNA"/>
</dbReference>
<reference evidence="11" key="1">
    <citation type="journal article" date="2020" name="mSystems">
        <title>Genome- and Community-Level Interaction Insights into Carbon Utilization and Element Cycling Functions of Hydrothermarchaeota in Hydrothermal Sediment.</title>
        <authorList>
            <person name="Zhou Z."/>
            <person name="Liu Y."/>
            <person name="Xu W."/>
            <person name="Pan J."/>
            <person name="Luo Z.H."/>
            <person name="Li M."/>
        </authorList>
    </citation>
    <scope>NUCLEOTIDE SEQUENCE [LARGE SCALE GENOMIC DNA]</scope>
    <source>
        <strain evidence="11">HyVt-28</strain>
    </source>
</reference>
<sequence>MKYVIIFILGYLIGAISPSYFLGKILKGIDIREHRDHNAGTLNTLHVLGLFPAIITAFFDLTKGLIVALLAYYIGIPYPYNFLFAYIAVLGHIFPFYLKFRGGQGAATAIGVILYFLAVFMKREIFPLDALIVLTILILVVFYITKNGEIIGISTIPVLTFFSVYFAQGSPESLIFSLFTLHILGVNFYNVKRKGLRLKEETIERIKWSRFFARPFAILLIIIYFLTSRKTILLLSGSVALFFLVLDLVRLSRRGINEMIMKSLHFVFKTKEEHTFSSMTHFMVAAFLSFVLFPREIACASILFPIFGDMFAKLFGMEFGRLKILEKTFEGTLAYVTFSLLAGYIYHLFVGFPFYIIIAGTMAAALAEIAPWKMDDNLSGALISGTVMYLFFIL</sequence>
<dbReference type="HAMAP" id="MF_01043">
    <property type="entry name" value="PlsY"/>
    <property type="match status" value="1"/>
</dbReference>
<evidence type="ECO:0000256" key="10">
    <source>
        <dbReference type="HAMAP-Rule" id="MF_01043"/>
    </source>
</evidence>
<dbReference type="Proteomes" id="UP000886381">
    <property type="component" value="Unassembled WGS sequence"/>
</dbReference>
<evidence type="ECO:0000256" key="5">
    <source>
        <dbReference type="ARBA" id="ARBA00022989"/>
    </source>
</evidence>
<dbReference type="GO" id="GO:0005886">
    <property type="term" value="C:plasma membrane"/>
    <property type="evidence" value="ECO:0007669"/>
    <property type="project" value="UniProtKB-SubCell"/>
</dbReference>
<keyword evidence="3 10" id="KW-0808">Transferase</keyword>
<dbReference type="GO" id="GO:0008654">
    <property type="term" value="P:phospholipid biosynthetic process"/>
    <property type="evidence" value="ECO:0007669"/>
    <property type="project" value="UniProtKB-UniRule"/>
</dbReference>
<accession>A0A7V0Q5U2</accession>
<comment type="caution">
    <text evidence="10">Lacks conserved residue(s) required for the propagation of feature annotation.</text>
</comment>
<dbReference type="EC" id="2.3.1.275" evidence="10"/>
<keyword evidence="7 10" id="KW-0472">Membrane</keyword>
<feature type="transmembrane region" description="Helical" evidence="10">
    <location>
        <begin position="151"/>
        <end position="168"/>
    </location>
</feature>
<evidence type="ECO:0000256" key="3">
    <source>
        <dbReference type="ARBA" id="ARBA00022679"/>
    </source>
</evidence>
<feature type="transmembrane region" description="Helical" evidence="10">
    <location>
        <begin position="233"/>
        <end position="252"/>
    </location>
</feature>
<comment type="subunit">
    <text evidence="10">Probably interacts with PlsX.</text>
</comment>
<comment type="function">
    <text evidence="10">Catalyzes the transfer of an acyl group from acyl-phosphate (acyl-PO(4)) to glycerol-3-phosphate (G3P) to form lysophosphatidic acid (LPA). This enzyme utilizes acyl-phosphate as fatty acyl donor, but not acyl-CoA or acyl-ACP.</text>
</comment>
<feature type="transmembrane region" description="Helical" evidence="10">
    <location>
        <begin position="47"/>
        <end position="74"/>
    </location>
</feature>
<comment type="catalytic activity">
    <reaction evidence="10">
        <text>an acyl phosphate + sn-glycerol 3-phosphate = a 1-acyl-sn-glycero-3-phosphate + phosphate</text>
        <dbReference type="Rhea" id="RHEA:34075"/>
        <dbReference type="ChEBI" id="CHEBI:43474"/>
        <dbReference type="ChEBI" id="CHEBI:57597"/>
        <dbReference type="ChEBI" id="CHEBI:57970"/>
        <dbReference type="ChEBI" id="CHEBI:59918"/>
        <dbReference type="EC" id="2.3.1.275"/>
    </reaction>
</comment>
<name>A0A7V0Q5U2_UNCW3</name>
<comment type="similarity">
    <text evidence="10">Belongs to the PlsY family.</text>
</comment>
<keyword evidence="4 10" id="KW-0812">Transmembrane</keyword>
<evidence type="ECO:0000256" key="8">
    <source>
        <dbReference type="ARBA" id="ARBA00023209"/>
    </source>
</evidence>
<dbReference type="PANTHER" id="PTHR30309:SF0">
    <property type="entry name" value="GLYCEROL-3-PHOSPHATE ACYLTRANSFERASE-RELATED"/>
    <property type="match status" value="1"/>
</dbReference>
<feature type="transmembrane region" description="Helical" evidence="10">
    <location>
        <begin position="105"/>
        <end position="121"/>
    </location>
</feature>